<feature type="domain" description="LRAT" evidence="4">
    <location>
        <begin position="21"/>
        <end position="124"/>
    </location>
</feature>
<dbReference type="AlphaFoldDB" id="A0A644XBM5"/>
<accession>A0A644XBM5</accession>
<dbReference type="PANTHER" id="PTHR13943">
    <property type="entry name" value="HRAS-LIKE SUPPRESSOR - RELATED"/>
    <property type="match status" value="1"/>
</dbReference>
<proteinExistence type="predicted"/>
<keyword evidence="2" id="KW-0378">Hydrolase</keyword>
<dbReference type="InterPro" id="IPR007053">
    <property type="entry name" value="LRAT_dom"/>
</dbReference>
<dbReference type="GO" id="GO:0004623">
    <property type="term" value="F:phospholipase A2 activity"/>
    <property type="evidence" value="ECO:0007669"/>
    <property type="project" value="TreeGrafter"/>
</dbReference>
<dbReference type="PROSITE" id="PS51934">
    <property type="entry name" value="LRAT"/>
    <property type="match status" value="1"/>
</dbReference>
<keyword evidence="3" id="KW-0443">Lipid metabolism</keyword>
<name>A0A644XBM5_9ZZZZ</name>
<evidence type="ECO:0000256" key="3">
    <source>
        <dbReference type="ARBA" id="ARBA00023098"/>
    </source>
</evidence>
<dbReference type="GO" id="GO:0016410">
    <property type="term" value="F:N-acyltransferase activity"/>
    <property type="evidence" value="ECO:0007669"/>
    <property type="project" value="TreeGrafter"/>
</dbReference>
<organism evidence="5">
    <name type="scientific">bioreactor metagenome</name>
    <dbReference type="NCBI Taxonomy" id="1076179"/>
    <lineage>
        <taxon>unclassified sequences</taxon>
        <taxon>metagenomes</taxon>
        <taxon>ecological metagenomes</taxon>
    </lineage>
</organism>
<evidence type="ECO:0000256" key="1">
    <source>
        <dbReference type="ARBA" id="ARBA00022679"/>
    </source>
</evidence>
<keyword evidence="1" id="KW-0808">Transferase</keyword>
<dbReference type="GO" id="GO:0008970">
    <property type="term" value="F:phospholipase A1 activity"/>
    <property type="evidence" value="ECO:0007669"/>
    <property type="project" value="TreeGrafter"/>
</dbReference>
<dbReference type="InterPro" id="IPR051496">
    <property type="entry name" value="H-rev107_PLA/AT"/>
</dbReference>
<dbReference type="GO" id="GO:0070292">
    <property type="term" value="P:N-acylphosphatidylethanolamine metabolic process"/>
    <property type="evidence" value="ECO:0007669"/>
    <property type="project" value="TreeGrafter"/>
</dbReference>
<sequence length="172" mass="19415">MSYAEHFVIQNNLRPGDAIMLKKKFFKMFDHFAVYLGRNAYTNRPVFAANYTNGVSIISDEEANYFLQTLSPERIDRFYGNDRQRQLAINRAYEYKDKKNYNLIFNNCEHYKNFVQFGHKYSRQVDNAGNALLIAGGAIAAAGLATKSGKAVGWGLFAFALGAIAKMAADQD</sequence>
<evidence type="ECO:0000313" key="5">
    <source>
        <dbReference type="EMBL" id="MPM13610.1"/>
    </source>
</evidence>
<reference evidence="5" key="1">
    <citation type="submission" date="2019-08" db="EMBL/GenBank/DDBJ databases">
        <authorList>
            <person name="Kucharzyk K."/>
            <person name="Murdoch R.W."/>
            <person name="Higgins S."/>
            <person name="Loffler F."/>
        </authorList>
    </citation>
    <scope>NUCLEOTIDE SEQUENCE</scope>
</reference>
<evidence type="ECO:0000259" key="4">
    <source>
        <dbReference type="PROSITE" id="PS51934"/>
    </source>
</evidence>
<dbReference type="GO" id="GO:0005737">
    <property type="term" value="C:cytoplasm"/>
    <property type="evidence" value="ECO:0007669"/>
    <property type="project" value="TreeGrafter"/>
</dbReference>
<dbReference type="EMBL" id="VSSQ01002145">
    <property type="protein sequence ID" value="MPM13610.1"/>
    <property type="molecule type" value="Genomic_DNA"/>
</dbReference>
<dbReference type="PANTHER" id="PTHR13943:SF77">
    <property type="entry name" value="LRAT DOMAIN-CONTAINING PROTEIN"/>
    <property type="match status" value="1"/>
</dbReference>
<comment type="caution">
    <text evidence="5">The sequence shown here is derived from an EMBL/GenBank/DDBJ whole genome shotgun (WGS) entry which is preliminary data.</text>
</comment>
<gene>
    <name evidence="5" type="ORF">SDC9_59968</name>
</gene>
<protein>
    <recommendedName>
        <fullName evidence="4">LRAT domain-containing protein</fullName>
    </recommendedName>
</protein>
<dbReference type="Pfam" id="PF04970">
    <property type="entry name" value="LRAT"/>
    <property type="match status" value="1"/>
</dbReference>
<evidence type="ECO:0000256" key="2">
    <source>
        <dbReference type="ARBA" id="ARBA00022801"/>
    </source>
</evidence>
<dbReference type="Gene3D" id="3.90.1720.10">
    <property type="entry name" value="endopeptidase domain like (from Nostoc punctiforme)"/>
    <property type="match status" value="1"/>
</dbReference>